<gene>
    <name evidence="16" type="ORF">HER31_06215</name>
</gene>
<evidence type="ECO:0000256" key="11">
    <source>
        <dbReference type="PROSITE-ProRule" id="PRU10143"/>
    </source>
</evidence>
<feature type="domain" description="TonB-dependent receptor plug" evidence="15">
    <location>
        <begin position="45"/>
        <end position="145"/>
    </location>
</feature>
<keyword evidence="4 10" id="KW-0812">Transmembrane</keyword>
<feature type="signal peptide" evidence="13">
    <location>
        <begin position="1"/>
        <end position="22"/>
    </location>
</feature>
<dbReference type="Proteomes" id="UP000501602">
    <property type="component" value="Chromosome"/>
</dbReference>
<protein>
    <submittedName>
        <fullName evidence="16">TonB-dependent receptor</fullName>
    </submittedName>
</protein>
<feature type="domain" description="TonB-dependent receptor-like beta-barrel" evidence="14">
    <location>
        <begin position="176"/>
        <end position="582"/>
    </location>
</feature>
<dbReference type="PANTHER" id="PTHR30069:SF53">
    <property type="entry name" value="COLICIN I RECEPTOR-RELATED"/>
    <property type="match status" value="1"/>
</dbReference>
<dbReference type="InterPro" id="IPR000531">
    <property type="entry name" value="Beta-barrel_TonB"/>
</dbReference>
<evidence type="ECO:0000259" key="15">
    <source>
        <dbReference type="Pfam" id="PF07715"/>
    </source>
</evidence>
<feature type="chain" id="PRO_5026273159" evidence="13">
    <location>
        <begin position="23"/>
        <end position="609"/>
    </location>
</feature>
<keyword evidence="7 11" id="KW-0798">TonB box</keyword>
<keyword evidence="8 10" id="KW-0472">Membrane</keyword>
<evidence type="ECO:0000256" key="10">
    <source>
        <dbReference type="PROSITE-ProRule" id="PRU01360"/>
    </source>
</evidence>
<dbReference type="CDD" id="cd01347">
    <property type="entry name" value="ligand_gated_channel"/>
    <property type="match status" value="1"/>
</dbReference>
<dbReference type="InterPro" id="IPR036942">
    <property type="entry name" value="Beta-barrel_TonB_sf"/>
</dbReference>
<dbReference type="InterPro" id="IPR039426">
    <property type="entry name" value="TonB-dep_rcpt-like"/>
</dbReference>
<evidence type="ECO:0000256" key="12">
    <source>
        <dbReference type="RuleBase" id="RU003357"/>
    </source>
</evidence>
<dbReference type="KEGG" id="fes:HER31_06215"/>
<dbReference type="InterPro" id="IPR012910">
    <property type="entry name" value="Plug_dom"/>
</dbReference>
<dbReference type="SUPFAM" id="SSF56935">
    <property type="entry name" value="Porins"/>
    <property type="match status" value="1"/>
</dbReference>
<dbReference type="EMBL" id="CP051180">
    <property type="protein sequence ID" value="QIZ76492.1"/>
    <property type="molecule type" value="Genomic_DNA"/>
</dbReference>
<keyword evidence="9 10" id="KW-0998">Cell outer membrane</keyword>
<dbReference type="Gene3D" id="2.40.170.20">
    <property type="entry name" value="TonB-dependent receptor, beta-barrel domain"/>
    <property type="match status" value="1"/>
</dbReference>
<dbReference type="PROSITE" id="PS52016">
    <property type="entry name" value="TONB_DEPENDENT_REC_3"/>
    <property type="match status" value="1"/>
</dbReference>
<reference evidence="16 17" key="1">
    <citation type="submission" date="2020-04" db="EMBL/GenBank/DDBJ databases">
        <title>Ferrimonas sp. S7 isolated from sea water.</title>
        <authorList>
            <person name="Bae S.S."/>
            <person name="Baek K."/>
        </authorList>
    </citation>
    <scope>NUCLEOTIDE SEQUENCE [LARGE SCALE GENOMIC DNA]</scope>
    <source>
        <strain evidence="16 17">S7</strain>
    </source>
</reference>
<keyword evidence="5 13" id="KW-0732">Signal</keyword>
<evidence type="ECO:0000313" key="16">
    <source>
        <dbReference type="EMBL" id="QIZ76492.1"/>
    </source>
</evidence>
<evidence type="ECO:0000256" key="8">
    <source>
        <dbReference type="ARBA" id="ARBA00023136"/>
    </source>
</evidence>
<dbReference type="Pfam" id="PF00593">
    <property type="entry name" value="TonB_dep_Rec_b-barrel"/>
    <property type="match status" value="1"/>
</dbReference>
<evidence type="ECO:0000256" key="3">
    <source>
        <dbReference type="ARBA" id="ARBA00022452"/>
    </source>
</evidence>
<comment type="subcellular location">
    <subcellularLocation>
        <location evidence="1 10">Cell outer membrane</location>
        <topology evidence="1 10">Multi-pass membrane protein</topology>
    </subcellularLocation>
</comment>
<evidence type="ECO:0000256" key="2">
    <source>
        <dbReference type="ARBA" id="ARBA00022448"/>
    </source>
</evidence>
<evidence type="ECO:0000256" key="9">
    <source>
        <dbReference type="ARBA" id="ARBA00023237"/>
    </source>
</evidence>
<dbReference type="RefSeq" id="WP_168659754.1">
    <property type="nucleotide sequence ID" value="NZ_CP051180.1"/>
</dbReference>
<keyword evidence="6" id="KW-0406">Ion transport</keyword>
<dbReference type="InterPro" id="IPR010916">
    <property type="entry name" value="TonB_box_CS"/>
</dbReference>
<keyword evidence="17" id="KW-1185">Reference proteome</keyword>
<feature type="short sequence motif" description="TonB box" evidence="11">
    <location>
        <begin position="27"/>
        <end position="33"/>
    </location>
</feature>
<evidence type="ECO:0000256" key="5">
    <source>
        <dbReference type="ARBA" id="ARBA00022729"/>
    </source>
</evidence>
<sequence length="609" mass="67377">MSLKTRFAAVAITTAASSAAFAADIETITVTGSRFDTAAEYQLAVVNTVERAEIEILQPKSVVDLLERLPGLSVTRSGGSAQTASVSVRGANSDHVLVLIDGIRVSSATLGSTDFSAVSPEQIERIEVVKGPRASVWGSDAIGGVIQIFTRQLQSGQYFTAAELGSDNYGRLAAGAGVSHGEGQTSVTVAAEASDGFDVYRDTDEADDDGYDRITVGLNGEQPLNQSWSIAWQGQYNSGNSEYDDIFAATGPDQSDFDNFFWNIASRYQRQQFESQFSVGQSRDRNDQFRDGVAAKSRFQTDRDQLNFTNQYHFNDTVTAIGGVDYNNESVNGDYATSDRDLIGVYGLARARFGGWLLEAAVRFDDVEDVDSETSYNLSSAYHLSSHWRISASYGTGFKAPTFNDLFWPELGNPDLLSETSKNTEITLNYSRIGASAYLSVFKNEIENLIDWAGSGEFDQFGWEIYRPSNVADAQMRGVEFGSQFQFWGLTHELAYTYLDTEDKSSGEQLVSRSEHEADYAVSYQWQQLDGRLDYHYQGKRFAGDSNYDGSGDFLSAYHKVDLSFGYQLTDELIVRAKLNNVFDQETTSVEGYHAPGREWYLSLSYYVM</sequence>
<evidence type="ECO:0000256" key="7">
    <source>
        <dbReference type="ARBA" id="ARBA00023077"/>
    </source>
</evidence>
<dbReference type="AlphaFoldDB" id="A0A6H1UFC1"/>
<organism evidence="16 17">
    <name type="scientific">Ferrimonas lipolytica</name>
    <dbReference type="NCBI Taxonomy" id="2724191"/>
    <lineage>
        <taxon>Bacteria</taxon>
        <taxon>Pseudomonadati</taxon>
        <taxon>Pseudomonadota</taxon>
        <taxon>Gammaproteobacteria</taxon>
        <taxon>Alteromonadales</taxon>
        <taxon>Ferrimonadaceae</taxon>
        <taxon>Ferrimonas</taxon>
    </lineage>
</organism>
<evidence type="ECO:0000259" key="14">
    <source>
        <dbReference type="Pfam" id="PF00593"/>
    </source>
</evidence>
<dbReference type="InterPro" id="IPR037066">
    <property type="entry name" value="Plug_dom_sf"/>
</dbReference>
<keyword evidence="16" id="KW-0675">Receptor</keyword>
<dbReference type="GO" id="GO:0015889">
    <property type="term" value="P:cobalamin transport"/>
    <property type="evidence" value="ECO:0007669"/>
    <property type="project" value="TreeGrafter"/>
</dbReference>
<accession>A0A6H1UFC1</accession>
<evidence type="ECO:0000313" key="17">
    <source>
        <dbReference type="Proteomes" id="UP000501602"/>
    </source>
</evidence>
<dbReference type="Pfam" id="PF07715">
    <property type="entry name" value="Plug"/>
    <property type="match status" value="1"/>
</dbReference>
<name>A0A6H1UFC1_9GAMM</name>
<keyword evidence="3 10" id="KW-1134">Transmembrane beta strand</keyword>
<dbReference type="Gene3D" id="2.170.130.10">
    <property type="entry name" value="TonB-dependent receptor, plug domain"/>
    <property type="match status" value="1"/>
</dbReference>
<comment type="similarity">
    <text evidence="10 12">Belongs to the TonB-dependent receptor family.</text>
</comment>
<keyword evidence="2 10" id="KW-0813">Transport</keyword>
<evidence type="ECO:0000256" key="13">
    <source>
        <dbReference type="SAM" id="SignalP"/>
    </source>
</evidence>
<evidence type="ECO:0000256" key="1">
    <source>
        <dbReference type="ARBA" id="ARBA00004571"/>
    </source>
</evidence>
<dbReference type="GO" id="GO:0009279">
    <property type="term" value="C:cell outer membrane"/>
    <property type="evidence" value="ECO:0007669"/>
    <property type="project" value="UniProtKB-SubCell"/>
</dbReference>
<evidence type="ECO:0000256" key="6">
    <source>
        <dbReference type="ARBA" id="ARBA00023065"/>
    </source>
</evidence>
<dbReference type="GO" id="GO:0006811">
    <property type="term" value="P:monoatomic ion transport"/>
    <property type="evidence" value="ECO:0007669"/>
    <property type="project" value="UniProtKB-KW"/>
</dbReference>
<evidence type="ECO:0000256" key="4">
    <source>
        <dbReference type="ARBA" id="ARBA00022692"/>
    </source>
</evidence>
<dbReference type="PROSITE" id="PS00430">
    <property type="entry name" value="TONB_DEPENDENT_REC_1"/>
    <property type="match status" value="1"/>
</dbReference>
<proteinExistence type="inferred from homology"/>
<dbReference type="PANTHER" id="PTHR30069">
    <property type="entry name" value="TONB-DEPENDENT OUTER MEMBRANE RECEPTOR"/>
    <property type="match status" value="1"/>
</dbReference>